<evidence type="ECO:0000313" key="1">
    <source>
        <dbReference type="EMBL" id="KKN86771.1"/>
    </source>
</evidence>
<reference evidence="1" key="1">
    <citation type="journal article" date="2015" name="Nature">
        <title>Complex archaea that bridge the gap between prokaryotes and eukaryotes.</title>
        <authorList>
            <person name="Spang A."/>
            <person name="Saw J.H."/>
            <person name="Jorgensen S.L."/>
            <person name="Zaremba-Niedzwiedzka K."/>
            <person name="Martijn J."/>
            <person name="Lind A.E."/>
            <person name="van Eijk R."/>
            <person name="Schleper C."/>
            <person name="Guy L."/>
            <person name="Ettema T.J."/>
        </authorList>
    </citation>
    <scope>NUCLEOTIDE SEQUENCE</scope>
</reference>
<dbReference type="AlphaFoldDB" id="A0A0F9WL64"/>
<proteinExistence type="predicted"/>
<protein>
    <submittedName>
        <fullName evidence="1">Uncharacterized protein</fullName>
    </submittedName>
</protein>
<accession>A0A0F9WL64</accession>
<comment type="caution">
    <text evidence="1">The sequence shown here is derived from an EMBL/GenBank/DDBJ whole genome shotgun (WGS) entry which is preliminary data.</text>
</comment>
<dbReference type="EMBL" id="LAZR01000144">
    <property type="protein sequence ID" value="KKN86771.1"/>
    <property type="molecule type" value="Genomic_DNA"/>
</dbReference>
<organism evidence="1">
    <name type="scientific">marine sediment metagenome</name>
    <dbReference type="NCBI Taxonomy" id="412755"/>
    <lineage>
        <taxon>unclassified sequences</taxon>
        <taxon>metagenomes</taxon>
        <taxon>ecological metagenomes</taxon>
    </lineage>
</organism>
<sequence>MVNILKAIISFFVLIPLSSIYADEVAKEATLEALYGDYLVTNVERYRGGLTSSDEALKKLDTLVVVKENEFSFWDGTIYENPVYEIEDHPVSSGEGNVPSSAERFGSFYGYGHERDNIRTLNVYSKESNESPYMFEVVEDELWMFLDGWFYRLERASFDGEPLSFNKNARSCLNNQIRG</sequence>
<name>A0A0F9WL64_9ZZZZ</name>
<gene>
    <name evidence="1" type="ORF">LCGC14_0265660</name>
</gene>